<keyword evidence="1" id="KW-0812">Transmembrane</keyword>
<dbReference type="Proteomes" id="UP001198565">
    <property type="component" value="Unassembled WGS sequence"/>
</dbReference>
<feature type="transmembrane region" description="Helical" evidence="1">
    <location>
        <begin position="12"/>
        <end position="31"/>
    </location>
</feature>
<dbReference type="EMBL" id="JAINVZ010000014">
    <property type="protein sequence ID" value="MBY8887200.1"/>
    <property type="molecule type" value="Genomic_DNA"/>
</dbReference>
<name>A0ABS7QVF8_9ACTN</name>
<evidence type="ECO:0000256" key="1">
    <source>
        <dbReference type="SAM" id="Phobius"/>
    </source>
</evidence>
<proteinExistence type="predicted"/>
<organism evidence="2 3">
    <name type="scientific">Streptantibioticus parmotrematis</name>
    <dbReference type="NCBI Taxonomy" id="2873249"/>
    <lineage>
        <taxon>Bacteria</taxon>
        <taxon>Bacillati</taxon>
        <taxon>Actinomycetota</taxon>
        <taxon>Actinomycetes</taxon>
        <taxon>Kitasatosporales</taxon>
        <taxon>Streptomycetaceae</taxon>
        <taxon>Streptantibioticus</taxon>
    </lineage>
</organism>
<reference evidence="2 3" key="1">
    <citation type="submission" date="2021-08" db="EMBL/GenBank/DDBJ databases">
        <title>Streptomyces sp. PTM05 isolated from lichen.</title>
        <authorList>
            <person name="Somphong A."/>
            <person name="Phongsopitanun W."/>
            <person name="Tanasupawat S."/>
        </authorList>
    </citation>
    <scope>NUCLEOTIDE SEQUENCE [LARGE SCALE GENOMIC DNA]</scope>
    <source>
        <strain evidence="2 3">Ptm05</strain>
    </source>
</reference>
<protein>
    <submittedName>
        <fullName evidence="2">Uncharacterized protein</fullName>
    </submittedName>
</protein>
<evidence type="ECO:0000313" key="3">
    <source>
        <dbReference type="Proteomes" id="UP001198565"/>
    </source>
</evidence>
<gene>
    <name evidence="2" type="ORF">K7472_20445</name>
</gene>
<keyword evidence="3" id="KW-1185">Reference proteome</keyword>
<comment type="caution">
    <text evidence="2">The sequence shown here is derived from an EMBL/GenBank/DDBJ whole genome shotgun (WGS) entry which is preliminary data.</text>
</comment>
<keyword evidence="1" id="KW-0472">Membrane</keyword>
<feature type="transmembrane region" description="Helical" evidence="1">
    <location>
        <begin position="43"/>
        <end position="65"/>
    </location>
</feature>
<sequence>MRWYQEPWIAQLALPAASCAVVTWISLVRRFTGKGRLFGSRQAVGLALSVTGMTCVIALGTGLLLPHVARLPPVAVGLVAGAGVAPRGRRDGDVTQPVVKVLTLGVASLLERLEYRLITDYMTWADSFMSGFKEPRQLRVFAHDLKLHLLSRHEGNKALTKVVNERHTEVDGAVGAVFALLDARVRRAGGGVLTALDVDQEWPGGQHEEIEYLRAFGVALERCKQLLALAHVHGRRSDMATLEALRDRVVPSDGFGSSSVPVQRGLFGLVRGERG</sequence>
<evidence type="ECO:0000313" key="2">
    <source>
        <dbReference type="EMBL" id="MBY8887200.1"/>
    </source>
</evidence>
<dbReference type="RefSeq" id="WP_222979947.1">
    <property type="nucleotide sequence ID" value="NZ_JAINVZ010000014.1"/>
</dbReference>
<accession>A0ABS7QVF8</accession>
<keyword evidence="1" id="KW-1133">Transmembrane helix</keyword>